<dbReference type="RefSeq" id="WP_160875974.1">
    <property type="nucleotide sequence ID" value="NZ_WUEK01000003.1"/>
</dbReference>
<gene>
    <name evidence="2" type="ORF">GRQ65_05370</name>
</gene>
<dbReference type="EMBL" id="WUEK01000003">
    <property type="protein sequence ID" value="MXG88978.1"/>
    <property type="molecule type" value="Genomic_DNA"/>
</dbReference>
<dbReference type="InterPro" id="IPR000182">
    <property type="entry name" value="GNAT_dom"/>
</dbReference>
<dbReference type="PROSITE" id="PS51186">
    <property type="entry name" value="GNAT"/>
    <property type="match status" value="1"/>
</dbReference>
<evidence type="ECO:0000313" key="2">
    <source>
        <dbReference type="EMBL" id="MXG88978.1"/>
    </source>
</evidence>
<dbReference type="InterPro" id="IPR016181">
    <property type="entry name" value="Acyl_CoA_acyltransferase"/>
</dbReference>
<dbReference type="SUPFAM" id="SSF55729">
    <property type="entry name" value="Acyl-CoA N-acyltransferases (Nat)"/>
    <property type="match status" value="1"/>
</dbReference>
<dbReference type="GO" id="GO:0016747">
    <property type="term" value="F:acyltransferase activity, transferring groups other than amino-acyl groups"/>
    <property type="evidence" value="ECO:0007669"/>
    <property type="project" value="InterPro"/>
</dbReference>
<dbReference type="PANTHER" id="PTHR43792">
    <property type="entry name" value="GNAT FAMILY, PUTATIVE (AFU_ORTHOLOGUE AFUA_3G00765)-RELATED-RELATED"/>
    <property type="match status" value="1"/>
</dbReference>
<evidence type="ECO:0000313" key="3">
    <source>
        <dbReference type="Proteomes" id="UP000473325"/>
    </source>
</evidence>
<dbReference type="AlphaFoldDB" id="A0A6L7EU46"/>
<organism evidence="2 3">
    <name type="scientific">Nocardioides flavescens</name>
    <dbReference type="NCBI Taxonomy" id="2691959"/>
    <lineage>
        <taxon>Bacteria</taxon>
        <taxon>Bacillati</taxon>
        <taxon>Actinomycetota</taxon>
        <taxon>Actinomycetes</taxon>
        <taxon>Propionibacteriales</taxon>
        <taxon>Nocardioidaceae</taxon>
        <taxon>Nocardioides</taxon>
    </lineage>
</organism>
<name>A0A6L7EU46_9ACTN</name>
<protein>
    <submittedName>
        <fullName evidence="2">GNAT family N-acetyltransferase</fullName>
    </submittedName>
</protein>
<dbReference type="InterPro" id="IPR051531">
    <property type="entry name" value="N-acetyltransferase"/>
</dbReference>
<sequence>MAVLRSARVELPLWSADDVAAIRAGERRPGWHPQFPREDDRDVASLWREGDPWSTRSVVVDGVVVGSIGFFAAPEPAADGQLEAEVGYGLVEDARGRGLMTDALATVLRVTDAQGVRVRASVEPTNARSLKVLAACGFTDLRGSDEDGHLVLARPVR</sequence>
<keyword evidence="2" id="KW-0808">Transferase</keyword>
<keyword evidence="3" id="KW-1185">Reference proteome</keyword>
<dbReference type="Gene3D" id="3.40.630.30">
    <property type="match status" value="1"/>
</dbReference>
<accession>A0A6L7EU46</accession>
<dbReference type="Proteomes" id="UP000473325">
    <property type="component" value="Unassembled WGS sequence"/>
</dbReference>
<dbReference type="PANTHER" id="PTHR43792:SF13">
    <property type="entry name" value="ACETYLTRANSFERASE"/>
    <property type="match status" value="1"/>
</dbReference>
<proteinExistence type="predicted"/>
<comment type="caution">
    <text evidence="2">The sequence shown here is derived from an EMBL/GenBank/DDBJ whole genome shotgun (WGS) entry which is preliminary data.</text>
</comment>
<reference evidence="2 3" key="1">
    <citation type="submission" date="2019-12" db="EMBL/GenBank/DDBJ databases">
        <authorList>
            <person name="Kun Z."/>
        </authorList>
    </citation>
    <scope>NUCLEOTIDE SEQUENCE [LARGE SCALE GENOMIC DNA]</scope>
    <source>
        <strain evidence="2 3">YIM 123512</strain>
    </source>
</reference>
<feature type="domain" description="N-acetyltransferase" evidence="1">
    <location>
        <begin position="9"/>
        <end position="157"/>
    </location>
</feature>
<evidence type="ECO:0000259" key="1">
    <source>
        <dbReference type="PROSITE" id="PS51186"/>
    </source>
</evidence>
<dbReference type="Pfam" id="PF13302">
    <property type="entry name" value="Acetyltransf_3"/>
    <property type="match status" value="1"/>
</dbReference>